<dbReference type="Proteomes" id="UP000807716">
    <property type="component" value="Unassembled WGS sequence"/>
</dbReference>
<feature type="transmembrane region" description="Helical" evidence="1">
    <location>
        <begin position="47"/>
        <end position="68"/>
    </location>
</feature>
<name>A0A9P6U6Y6_9FUNG</name>
<accession>A0A9P6U6Y6</accession>
<evidence type="ECO:0000313" key="3">
    <source>
        <dbReference type="Proteomes" id="UP000807716"/>
    </source>
</evidence>
<keyword evidence="1" id="KW-0812">Transmembrane</keyword>
<gene>
    <name evidence="2" type="ORF">DFQ27_001858</name>
</gene>
<evidence type="ECO:0000256" key="1">
    <source>
        <dbReference type="SAM" id="Phobius"/>
    </source>
</evidence>
<evidence type="ECO:0000313" key="2">
    <source>
        <dbReference type="EMBL" id="KAG0263216.1"/>
    </source>
</evidence>
<keyword evidence="1" id="KW-1133">Transmembrane helix</keyword>
<dbReference type="AlphaFoldDB" id="A0A9P6U6Y6"/>
<reference evidence="2" key="1">
    <citation type="journal article" date="2020" name="Fungal Divers.">
        <title>Resolving the Mortierellaceae phylogeny through synthesis of multi-gene phylogenetics and phylogenomics.</title>
        <authorList>
            <person name="Vandepol N."/>
            <person name="Liber J."/>
            <person name="Desiro A."/>
            <person name="Na H."/>
            <person name="Kennedy M."/>
            <person name="Barry K."/>
            <person name="Grigoriev I.V."/>
            <person name="Miller A.N."/>
            <person name="O'Donnell K."/>
            <person name="Stajich J.E."/>
            <person name="Bonito G."/>
        </authorList>
    </citation>
    <scope>NUCLEOTIDE SEQUENCE</scope>
    <source>
        <strain evidence="2">BC1065</strain>
    </source>
</reference>
<keyword evidence="1" id="KW-0472">Membrane</keyword>
<proteinExistence type="predicted"/>
<sequence>MQLQLDAANPTYNGVTETLPVRTITNTYNQKQLTHTVYTTMIKNSSLALCLFVLVQVTLTMTIPATAFPASNSNLLEHPDLHKRCVGKYDPCNGGDCCAPLQCQDYYGDGNWICWN</sequence>
<organism evidence="2 3">
    <name type="scientific">Actinomortierella ambigua</name>
    <dbReference type="NCBI Taxonomy" id="1343610"/>
    <lineage>
        <taxon>Eukaryota</taxon>
        <taxon>Fungi</taxon>
        <taxon>Fungi incertae sedis</taxon>
        <taxon>Mucoromycota</taxon>
        <taxon>Mortierellomycotina</taxon>
        <taxon>Mortierellomycetes</taxon>
        <taxon>Mortierellales</taxon>
        <taxon>Mortierellaceae</taxon>
        <taxon>Actinomortierella</taxon>
    </lineage>
</organism>
<keyword evidence="3" id="KW-1185">Reference proteome</keyword>
<protein>
    <submittedName>
        <fullName evidence="2">Uncharacterized protein</fullName>
    </submittedName>
</protein>
<comment type="caution">
    <text evidence="2">The sequence shown here is derived from an EMBL/GenBank/DDBJ whole genome shotgun (WGS) entry which is preliminary data.</text>
</comment>
<dbReference type="EMBL" id="JAAAJB010000166">
    <property type="protein sequence ID" value="KAG0263216.1"/>
    <property type="molecule type" value="Genomic_DNA"/>
</dbReference>